<feature type="domain" description="BTB" evidence="1">
    <location>
        <begin position="36"/>
        <end position="107"/>
    </location>
</feature>
<sequence length="339" mass="40008">MLFAENNNSVVSNRRTSRKMDLSEYVRHNELWYNDGSMVLLAEKHAFRVHIDILVQQSDVFADMFEIARDPPAFTTDNQPILELPEKWQDVLCALMFIYHARRYMQERMPFSVLRSLLHMGRKYNIEEMGYDAENYLYKRYPRTLAAHVNPPFHKTIDVEESADGVHSIAIVKLAREFDMPWILPLAFYECALLPLETLFSGTTDSTDTHWSLEEDDIRRVVKGREDLVMRRHKQLAVFVTPFQINLSEHCRTKDICREEIKEVGQAFYHEWETECRPAVLAPLQVRLNGFCMCEPCTKMYLDEYDGHRRDLWNALVRVFELQDELGETEWKGELEDDD</sequence>
<accession>A0A4R0R8P7</accession>
<protein>
    <recommendedName>
        <fullName evidence="1">BTB domain-containing protein</fullName>
    </recommendedName>
</protein>
<dbReference type="InterPro" id="IPR000210">
    <property type="entry name" value="BTB/POZ_dom"/>
</dbReference>
<evidence type="ECO:0000313" key="3">
    <source>
        <dbReference type="Proteomes" id="UP000292702"/>
    </source>
</evidence>
<comment type="caution">
    <text evidence="2">The sequence shown here is derived from an EMBL/GenBank/DDBJ whole genome shotgun (WGS) entry which is preliminary data.</text>
</comment>
<keyword evidence="3" id="KW-1185">Reference proteome</keyword>
<evidence type="ECO:0000259" key="1">
    <source>
        <dbReference type="PROSITE" id="PS50097"/>
    </source>
</evidence>
<dbReference type="Pfam" id="PF00651">
    <property type="entry name" value="BTB"/>
    <property type="match status" value="1"/>
</dbReference>
<dbReference type="InterPro" id="IPR011333">
    <property type="entry name" value="SKP1/BTB/POZ_sf"/>
</dbReference>
<dbReference type="STRING" id="92696.A0A4R0R8P7"/>
<evidence type="ECO:0000313" key="2">
    <source>
        <dbReference type="EMBL" id="TCD64121.1"/>
    </source>
</evidence>
<name>A0A4R0R8P7_9APHY</name>
<dbReference type="AlphaFoldDB" id="A0A4R0R8P7"/>
<dbReference type="EMBL" id="RWJN01000255">
    <property type="protein sequence ID" value="TCD64121.1"/>
    <property type="molecule type" value="Genomic_DNA"/>
</dbReference>
<dbReference type="Proteomes" id="UP000292702">
    <property type="component" value="Unassembled WGS sequence"/>
</dbReference>
<proteinExistence type="predicted"/>
<organism evidence="2 3">
    <name type="scientific">Steccherinum ochraceum</name>
    <dbReference type="NCBI Taxonomy" id="92696"/>
    <lineage>
        <taxon>Eukaryota</taxon>
        <taxon>Fungi</taxon>
        <taxon>Dikarya</taxon>
        <taxon>Basidiomycota</taxon>
        <taxon>Agaricomycotina</taxon>
        <taxon>Agaricomycetes</taxon>
        <taxon>Polyporales</taxon>
        <taxon>Steccherinaceae</taxon>
        <taxon>Steccherinum</taxon>
    </lineage>
</organism>
<reference evidence="2 3" key="1">
    <citation type="submission" date="2018-11" db="EMBL/GenBank/DDBJ databases">
        <title>Genome assembly of Steccherinum ochraceum LE-BIN_3174, the white-rot fungus of the Steccherinaceae family (The Residual Polyporoid clade, Polyporales, Basidiomycota).</title>
        <authorList>
            <person name="Fedorova T.V."/>
            <person name="Glazunova O.A."/>
            <person name="Landesman E.O."/>
            <person name="Moiseenko K.V."/>
            <person name="Psurtseva N.V."/>
            <person name="Savinova O.S."/>
            <person name="Shakhova N.V."/>
            <person name="Tyazhelova T.V."/>
            <person name="Vasina D.V."/>
        </authorList>
    </citation>
    <scope>NUCLEOTIDE SEQUENCE [LARGE SCALE GENOMIC DNA]</scope>
    <source>
        <strain evidence="2 3">LE-BIN_3174</strain>
    </source>
</reference>
<gene>
    <name evidence="2" type="ORF">EIP91_004534</name>
</gene>
<dbReference type="OrthoDB" id="2750681at2759"/>
<dbReference type="PROSITE" id="PS50097">
    <property type="entry name" value="BTB"/>
    <property type="match status" value="1"/>
</dbReference>
<dbReference type="Gene3D" id="3.30.710.10">
    <property type="entry name" value="Potassium Channel Kv1.1, Chain A"/>
    <property type="match status" value="1"/>
</dbReference>